<feature type="compositionally biased region" description="Polar residues" evidence="1">
    <location>
        <begin position="30"/>
        <end position="52"/>
    </location>
</feature>
<evidence type="ECO:0000313" key="3">
    <source>
        <dbReference type="Proteomes" id="UP000812966"/>
    </source>
</evidence>
<keyword evidence="3" id="KW-1185">Reference proteome</keyword>
<reference evidence="2" key="1">
    <citation type="submission" date="2020-04" db="EMBL/GenBank/DDBJ databases">
        <title>Analysis of mating type loci in Filobasidium floriforme.</title>
        <authorList>
            <person name="Nowrousian M."/>
        </authorList>
    </citation>
    <scope>NUCLEOTIDE SEQUENCE</scope>
    <source>
        <strain evidence="2">CBS 6242</strain>
    </source>
</reference>
<organism evidence="2 3">
    <name type="scientific">Filobasidium floriforme</name>
    <dbReference type="NCBI Taxonomy" id="5210"/>
    <lineage>
        <taxon>Eukaryota</taxon>
        <taxon>Fungi</taxon>
        <taxon>Dikarya</taxon>
        <taxon>Basidiomycota</taxon>
        <taxon>Agaricomycotina</taxon>
        <taxon>Tremellomycetes</taxon>
        <taxon>Filobasidiales</taxon>
        <taxon>Filobasidiaceae</taxon>
        <taxon>Filobasidium</taxon>
    </lineage>
</organism>
<evidence type="ECO:0000313" key="2">
    <source>
        <dbReference type="EMBL" id="KAG7527502.1"/>
    </source>
</evidence>
<name>A0A8K0JEJ8_9TREE</name>
<protein>
    <submittedName>
        <fullName evidence="2">Uncharacterized protein</fullName>
    </submittedName>
</protein>
<accession>A0A8K0JEJ8</accession>
<feature type="region of interest" description="Disordered" evidence="1">
    <location>
        <begin position="1"/>
        <end position="53"/>
    </location>
</feature>
<sequence length="166" mass="18686">MSDKFTSQSDRSDDKIDPTSYDDYQEKESVVQSSLTGSDVRTEVTSASSDLEGTTVEGREWINLKTITLAQLQTLTANFDAQSPEDQRATNAALDAATTFEEKEKIYNGPMFRPPSRTPAQIEQAERDRLFMLLMSGRTEEAVAMSKKDENGCYINPWEKRDKPSQ</sequence>
<evidence type="ECO:0000256" key="1">
    <source>
        <dbReference type="SAM" id="MobiDB-lite"/>
    </source>
</evidence>
<gene>
    <name evidence="2" type="ORF">FFLO_06874</name>
</gene>
<dbReference type="EMBL" id="JABELV010000276">
    <property type="protein sequence ID" value="KAG7527502.1"/>
    <property type="molecule type" value="Genomic_DNA"/>
</dbReference>
<proteinExistence type="predicted"/>
<comment type="caution">
    <text evidence="2">The sequence shown here is derived from an EMBL/GenBank/DDBJ whole genome shotgun (WGS) entry which is preliminary data.</text>
</comment>
<dbReference type="AlphaFoldDB" id="A0A8K0JEJ8"/>
<dbReference type="Proteomes" id="UP000812966">
    <property type="component" value="Unassembled WGS sequence"/>
</dbReference>